<name>A0A9P4TW54_9PEZI</name>
<dbReference type="EMBL" id="MU007067">
    <property type="protein sequence ID" value="KAF2425820.1"/>
    <property type="molecule type" value="Genomic_DNA"/>
</dbReference>
<feature type="region of interest" description="Disordered" evidence="1">
    <location>
        <begin position="134"/>
        <end position="165"/>
    </location>
</feature>
<dbReference type="AlphaFoldDB" id="A0A9P4TW54"/>
<organism evidence="3 4">
    <name type="scientific">Tothia fuscella</name>
    <dbReference type="NCBI Taxonomy" id="1048955"/>
    <lineage>
        <taxon>Eukaryota</taxon>
        <taxon>Fungi</taxon>
        <taxon>Dikarya</taxon>
        <taxon>Ascomycota</taxon>
        <taxon>Pezizomycotina</taxon>
        <taxon>Dothideomycetes</taxon>
        <taxon>Pleosporomycetidae</taxon>
        <taxon>Venturiales</taxon>
        <taxon>Cylindrosympodiaceae</taxon>
        <taxon>Tothia</taxon>
    </lineage>
</organism>
<feature type="compositionally biased region" description="Low complexity" evidence="1">
    <location>
        <begin position="145"/>
        <end position="165"/>
    </location>
</feature>
<accession>A0A9P4TW54</accession>
<dbReference type="OrthoDB" id="5383703at2759"/>
<feature type="region of interest" description="Disordered" evidence="1">
    <location>
        <begin position="95"/>
        <end position="119"/>
    </location>
</feature>
<protein>
    <recommendedName>
        <fullName evidence="2">Spindle pole body-associated protein cut12 domain-containing protein</fullName>
    </recommendedName>
</protein>
<sequence length="221" mass="25056">MLSWLTSKLVDEDQTIIPETPKPGILHTPGTARRRKEVTFVPQVVDTPKVEPPKQEAPKESATDWKAQYLAYSKKSEQETKKLIAKQQMAKDYARMKDKEATEARRQLEVEKKRAEKREQELEKEISELKERLRLATNDKNKGHPTTTPATIATIPPPATITTTPPATSFVRQKLGERSANVVTKSPKAAKIPEDRQAAVRAKVEARRLERKRARETSQAE</sequence>
<keyword evidence="4" id="KW-1185">Reference proteome</keyword>
<dbReference type="InterPro" id="IPR021589">
    <property type="entry name" value="Cut12"/>
</dbReference>
<evidence type="ECO:0000259" key="2">
    <source>
        <dbReference type="Pfam" id="PF11500"/>
    </source>
</evidence>
<reference evidence="3" key="1">
    <citation type="journal article" date="2020" name="Stud. Mycol.">
        <title>101 Dothideomycetes genomes: a test case for predicting lifestyles and emergence of pathogens.</title>
        <authorList>
            <person name="Haridas S."/>
            <person name="Albert R."/>
            <person name="Binder M."/>
            <person name="Bloem J."/>
            <person name="Labutti K."/>
            <person name="Salamov A."/>
            <person name="Andreopoulos B."/>
            <person name="Baker S."/>
            <person name="Barry K."/>
            <person name="Bills G."/>
            <person name="Bluhm B."/>
            <person name="Cannon C."/>
            <person name="Castanera R."/>
            <person name="Culley D."/>
            <person name="Daum C."/>
            <person name="Ezra D."/>
            <person name="Gonzalez J."/>
            <person name="Henrissat B."/>
            <person name="Kuo A."/>
            <person name="Liang C."/>
            <person name="Lipzen A."/>
            <person name="Lutzoni F."/>
            <person name="Magnuson J."/>
            <person name="Mondo S."/>
            <person name="Nolan M."/>
            <person name="Ohm R."/>
            <person name="Pangilinan J."/>
            <person name="Park H.-J."/>
            <person name="Ramirez L."/>
            <person name="Alfaro M."/>
            <person name="Sun H."/>
            <person name="Tritt A."/>
            <person name="Yoshinaga Y."/>
            <person name="Zwiers L.-H."/>
            <person name="Turgeon B."/>
            <person name="Goodwin S."/>
            <person name="Spatafora J."/>
            <person name="Crous P."/>
            <person name="Grigoriev I."/>
        </authorList>
    </citation>
    <scope>NUCLEOTIDE SEQUENCE</scope>
    <source>
        <strain evidence="3">CBS 130266</strain>
    </source>
</reference>
<evidence type="ECO:0000256" key="1">
    <source>
        <dbReference type="SAM" id="MobiDB-lite"/>
    </source>
</evidence>
<feature type="domain" description="Spindle pole body-associated protein cut12" evidence="2">
    <location>
        <begin position="61"/>
        <end position="128"/>
    </location>
</feature>
<dbReference type="Pfam" id="PF11500">
    <property type="entry name" value="Cut12"/>
    <property type="match status" value="1"/>
</dbReference>
<gene>
    <name evidence="3" type="ORF">EJ08DRAFT_651976</name>
</gene>
<comment type="caution">
    <text evidence="3">The sequence shown here is derived from an EMBL/GenBank/DDBJ whole genome shotgun (WGS) entry which is preliminary data.</text>
</comment>
<evidence type="ECO:0000313" key="3">
    <source>
        <dbReference type="EMBL" id="KAF2425820.1"/>
    </source>
</evidence>
<dbReference type="Proteomes" id="UP000800235">
    <property type="component" value="Unassembled WGS sequence"/>
</dbReference>
<evidence type="ECO:0000313" key="4">
    <source>
        <dbReference type="Proteomes" id="UP000800235"/>
    </source>
</evidence>
<proteinExistence type="predicted"/>